<evidence type="ECO:0000256" key="2">
    <source>
        <dbReference type="ARBA" id="ARBA00023239"/>
    </source>
</evidence>
<dbReference type="InterPro" id="IPR002762">
    <property type="entry name" value="CbiX-like"/>
</dbReference>
<dbReference type="PANTHER" id="PTHR33542:SF3">
    <property type="entry name" value="SIROHYDROCHLORIN FERROCHELATASE, CHLOROPLASTIC"/>
    <property type="match status" value="1"/>
</dbReference>
<protein>
    <recommendedName>
        <fullName evidence="5">Sirohydrochlorin cobaltochelatase</fullName>
    </recommendedName>
</protein>
<evidence type="ECO:0008006" key="5">
    <source>
        <dbReference type="Google" id="ProtNLM"/>
    </source>
</evidence>
<dbReference type="CDD" id="cd03416">
    <property type="entry name" value="CbiX_SirB_N"/>
    <property type="match status" value="1"/>
</dbReference>
<evidence type="ECO:0000313" key="3">
    <source>
        <dbReference type="EMBL" id="KAF5830323.1"/>
    </source>
</evidence>
<dbReference type="Gene3D" id="3.40.50.1400">
    <property type="match status" value="1"/>
</dbReference>
<dbReference type="InterPro" id="IPR050963">
    <property type="entry name" value="Sirohydro_Cobaltochel/CbiX"/>
</dbReference>
<comment type="caution">
    <text evidence="3">The sequence shown here is derived from an EMBL/GenBank/DDBJ whole genome shotgun (WGS) entry which is preliminary data.</text>
</comment>
<keyword evidence="4" id="KW-1185">Reference proteome</keyword>
<evidence type="ECO:0000313" key="4">
    <source>
        <dbReference type="Proteomes" id="UP000815325"/>
    </source>
</evidence>
<proteinExistence type="predicted"/>
<dbReference type="Pfam" id="PF01903">
    <property type="entry name" value="CbiX"/>
    <property type="match status" value="1"/>
</dbReference>
<accession>A0ABQ7G6V0</accession>
<gene>
    <name evidence="3" type="ORF">DUNSADRAFT_14754</name>
</gene>
<keyword evidence="1" id="KW-0479">Metal-binding</keyword>
<name>A0ABQ7G6V0_DUNSA</name>
<dbReference type="PANTHER" id="PTHR33542">
    <property type="entry name" value="SIROHYDROCHLORIN FERROCHELATASE, CHLOROPLASTIC"/>
    <property type="match status" value="1"/>
</dbReference>
<dbReference type="EMBL" id="MU070056">
    <property type="protein sequence ID" value="KAF5830323.1"/>
    <property type="molecule type" value="Genomic_DNA"/>
</dbReference>
<organism evidence="3 4">
    <name type="scientific">Dunaliella salina</name>
    <name type="common">Green alga</name>
    <name type="synonym">Protococcus salinus</name>
    <dbReference type="NCBI Taxonomy" id="3046"/>
    <lineage>
        <taxon>Eukaryota</taxon>
        <taxon>Viridiplantae</taxon>
        <taxon>Chlorophyta</taxon>
        <taxon>core chlorophytes</taxon>
        <taxon>Chlorophyceae</taxon>
        <taxon>CS clade</taxon>
        <taxon>Chlamydomonadales</taxon>
        <taxon>Dunaliellaceae</taxon>
        <taxon>Dunaliella</taxon>
    </lineage>
</organism>
<sequence length="220" mass="23774">MMLTNTLGNHGLHKHCPLSSPCINFISPIRRLGNLKTTHTFGCASVPSVRSERGASRMGCSAAAPTTPDVSQEGEMMIIDSKQQGEGVSRECIGVVIVDHGSRKKDSNDMLVEFVQLYKQTTGSRIVEPAHMEIAEPSIGQAVGECVKAGANKVVVAPYFLSRGRHIQEDIPALVSEAREKYPGIQCVVADPIGIDPLMAQLINNRVKKVVDETQQRTAA</sequence>
<reference evidence="3" key="1">
    <citation type="submission" date="2017-08" db="EMBL/GenBank/DDBJ databases">
        <authorList>
            <person name="Polle J.E."/>
            <person name="Barry K."/>
            <person name="Cushman J."/>
            <person name="Schmutz J."/>
            <person name="Tran D."/>
            <person name="Hathwaick L.T."/>
            <person name="Yim W.C."/>
            <person name="Jenkins J."/>
            <person name="Mckie-Krisberg Z.M."/>
            <person name="Prochnik S."/>
            <person name="Lindquist E."/>
            <person name="Dockter R.B."/>
            <person name="Adam C."/>
            <person name="Molina H."/>
            <person name="Bunkerborg J."/>
            <person name="Jin E."/>
            <person name="Buchheim M."/>
            <person name="Magnuson J."/>
        </authorList>
    </citation>
    <scope>NUCLEOTIDE SEQUENCE</scope>
    <source>
        <strain evidence="3">CCAP 19/18</strain>
    </source>
</reference>
<dbReference type="SUPFAM" id="SSF53800">
    <property type="entry name" value="Chelatase"/>
    <property type="match status" value="1"/>
</dbReference>
<keyword evidence="2" id="KW-0456">Lyase</keyword>
<evidence type="ECO:0000256" key="1">
    <source>
        <dbReference type="ARBA" id="ARBA00022723"/>
    </source>
</evidence>
<dbReference type="Proteomes" id="UP000815325">
    <property type="component" value="Unassembled WGS sequence"/>
</dbReference>